<dbReference type="Proteomes" id="UP001303285">
    <property type="component" value="Unassembled WGS sequence"/>
</dbReference>
<feature type="domain" description="DUF4332" evidence="2">
    <location>
        <begin position="35"/>
        <end position="155"/>
    </location>
</feature>
<organism evidence="3 4">
    <name type="scientific">Nodularia spumigena UHCC 0060</name>
    <dbReference type="NCBI Taxonomy" id="3110300"/>
    <lineage>
        <taxon>Bacteria</taxon>
        <taxon>Bacillati</taxon>
        <taxon>Cyanobacteriota</taxon>
        <taxon>Cyanophyceae</taxon>
        <taxon>Nostocales</taxon>
        <taxon>Nodulariaceae</taxon>
        <taxon>Nodularia</taxon>
    </lineage>
</organism>
<sequence length="157" mass="17628">MNSKHSHTQQKQMPAKQPNTKNPITACDWPIEQLPGLTESEQAKLQNCGIITTKELIKQGKTAETRVNLANKLQVNLQYVNKWIALADLARIPGIGMKYCGLLLHSGIASVAQLAQTPTHRLHQQIMRLQVSTTQRRDLCPTIDVVEQWSQQAKQIT</sequence>
<protein>
    <submittedName>
        <fullName evidence="3">DUF4332 domain-containing protein</fullName>
    </submittedName>
</protein>
<name>A0ABU5ULK1_NODSP</name>
<proteinExistence type="predicted"/>
<dbReference type="Pfam" id="PF14229">
    <property type="entry name" value="DUF4332"/>
    <property type="match status" value="1"/>
</dbReference>
<comment type="caution">
    <text evidence="3">The sequence shown here is derived from an EMBL/GenBank/DDBJ whole genome shotgun (WGS) entry which is preliminary data.</text>
</comment>
<dbReference type="InterPro" id="IPR025567">
    <property type="entry name" value="DUF4332"/>
</dbReference>
<feature type="compositionally biased region" description="Polar residues" evidence="1">
    <location>
        <begin position="9"/>
        <end position="23"/>
    </location>
</feature>
<evidence type="ECO:0000259" key="2">
    <source>
        <dbReference type="Pfam" id="PF14229"/>
    </source>
</evidence>
<keyword evidence="4" id="KW-1185">Reference proteome</keyword>
<feature type="region of interest" description="Disordered" evidence="1">
    <location>
        <begin position="1"/>
        <end position="24"/>
    </location>
</feature>
<reference evidence="3 4" key="1">
    <citation type="submission" date="2023-12" db="EMBL/GenBank/DDBJ databases">
        <title>Baltic Sea Cyanobacteria.</title>
        <authorList>
            <person name="Delbaje E."/>
            <person name="Fewer D.P."/>
            <person name="Shishido T.K."/>
        </authorList>
    </citation>
    <scope>NUCLEOTIDE SEQUENCE [LARGE SCALE GENOMIC DNA]</scope>
    <source>
        <strain evidence="3 4">UHCC 0060</strain>
    </source>
</reference>
<evidence type="ECO:0000313" key="3">
    <source>
        <dbReference type="EMBL" id="MEA5606813.1"/>
    </source>
</evidence>
<gene>
    <name evidence="3" type="ORF">VB695_01700</name>
</gene>
<accession>A0ABU5ULK1</accession>
<evidence type="ECO:0000313" key="4">
    <source>
        <dbReference type="Proteomes" id="UP001303285"/>
    </source>
</evidence>
<evidence type="ECO:0000256" key="1">
    <source>
        <dbReference type="SAM" id="MobiDB-lite"/>
    </source>
</evidence>
<dbReference type="EMBL" id="JAYGHK010000003">
    <property type="protein sequence ID" value="MEA5606813.1"/>
    <property type="molecule type" value="Genomic_DNA"/>
</dbReference>